<keyword evidence="2" id="KW-1185">Reference proteome</keyword>
<sequence length="93" mass="10852">MSLDVRRWLQASAGVSSIMLISLSVLMSELQFLNKTRTRENFLFCVSENETRLEQPRSEDETGYDYMRRKSKYGNRNDIATTNISLLNRADLR</sequence>
<protein>
    <submittedName>
        <fullName evidence="1">Uncharacterized protein</fullName>
    </submittedName>
</protein>
<proteinExistence type="predicted"/>
<dbReference type="AlphaFoldDB" id="A0A4C1X1J6"/>
<evidence type="ECO:0000313" key="2">
    <source>
        <dbReference type="Proteomes" id="UP000299102"/>
    </source>
</evidence>
<dbReference type="EMBL" id="BGZK01000719">
    <property type="protein sequence ID" value="GBP57551.1"/>
    <property type="molecule type" value="Genomic_DNA"/>
</dbReference>
<gene>
    <name evidence="1" type="ORF">EVAR_40079_1</name>
</gene>
<accession>A0A4C1X1J6</accession>
<reference evidence="1 2" key="1">
    <citation type="journal article" date="2019" name="Commun. Biol.">
        <title>The bagworm genome reveals a unique fibroin gene that provides high tensile strength.</title>
        <authorList>
            <person name="Kono N."/>
            <person name="Nakamura H."/>
            <person name="Ohtoshi R."/>
            <person name="Tomita M."/>
            <person name="Numata K."/>
            <person name="Arakawa K."/>
        </authorList>
    </citation>
    <scope>NUCLEOTIDE SEQUENCE [LARGE SCALE GENOMIC DNA]</scope>
</reference>
<organism evidence="1 2">
    <name type="scientific">Eumeta variegata</name>
    <name type="common">Bagworm moth</name>
    <name type="synonym">Eumeta japonica</name>
    <dbReference type="NCBI Taxonomy" id="151549"/>
    <lineage>
        <taxon>Eukaryota</taxon>
        <taxon>Metazoa</taxon>
        <taxon>Ecdysozoa</taxon>
        <taxon>Arthropoda</taxon>
        <taxon>Hexapoda</taxon>
        <taxon>Insecta</taxon>
        <taxon>Pterygota</taxon>
        <taxon>Neoptera</taxon>
        <taxon>Endopterygota</taxon>
        <taxon>Lepidoptera</taxon>
        <taxon>Glossata</taxon>
        <taxon>Ditrysia</taxon>
        <taxon>Tineoidea</taxon>
        <taxon>Psychidae</taxon>
        <taxon>Oiketicinae</taxon>
        <taxon>Eumeta</taxon>
    </lineage>
</organism>
<evidence type="ECO:0000313" key="1">
    <source>
        <dbReference type="EMBL" id="GBP57551.1"/>
    </source>
</evidence>
<dbReference type="Proteomes" id="UP000299102">
    <property type="component" value="Unassembled WGS sequence"/>
</dbReference>
<name>A0A4C1X1J6_EUMVA</name>
<comment type="caution">
    <text evidence="1">The sequence shown here is derived from an EMBL/GenBank/DDBJ whole genome shotgun (WGS) entry which is preliminary data.</text>
</comment>